<name>A0A9D1I8X5_9CLOT</name>
<reference evidence="6" key="1">
    <citation type="submission" date="2020-10" db="EMBL/GenBank/DDBJ databases">
        <authorList>
            <person name="Gilroy R."/>
        </authorList>
    </citation>
    <scope>NUCLEOTIDE SEQUENCE</scope>
    <source>
        <strain evidence="6">CHK195-4489</strain>
    </source>
</reference>
<dbReference type="Gene3D" id="3.20.20.10">
    <property type="entry name" value="Alanine racemase"/>
    <property type="match status" value="1"/>
</dbReference>
<keyword evidence="1 2" id="KW-0663">Pyridoxal phosphate</keyword>
<comment type="function">
    <text evidence="2">Pyridoxal 5'-phosphate (PLP)-binding protein, which is involved in PLP homeostasis.</text>
</comment>
<reference evidence="6" key="2">
    <citation type="journal article" date="2021" name="PeerJ">
        <title>Extensive microbial diversity within the chicken gut microbiome revealed by metagenomics and culture.</title>
        <authorList>
            <person name="Gilroy R."/>
            <person name="Ravi A."/>
            <person name="Getino M."/>
            <person name="Pursley I."/>
            <person name="Horton D.L."/>
            <person name="Alikhan N.F."/>
            <person name="Baker D."/>
            <person name="Gharbi K."/>
            <person name="Hall N."/>
            <person name="Watson M."/>
            <person name="Adriaenssens E.M."/>
            <person name="Foster-Nyarko E."/>
            <person name="Jarju S."/>
            <person name="Secka A."/>
            <person name="Antonio M."/>
            <person name="Oren A."/>
            <person name="Chaudhuri R.R."/>
            <person name="La Ragione R."/>
            <person name="Hildebrand F."/>
            <person name="Pallen M.J."/>
        </authorList>
    </citation>
    <scope>NUCLEOTIDE SEQUENCE</scope>
    <source>
        <strain evidence="6">CHK195-4489</strain>
    </source>
</reference>
<dbReference type="Pfam" id="PF01168">
    <property type="entry name" value="Ala_racemase_N"/>
    <property type="match status" value="1"/>
</dbReference>
<feature type="domain" description="Alanine racemase N-terminal" evidence="5">
    <location>
        <begin position="6"/>
        <end position="228"/>
    </location>
</feature>
<dbReference type="InterPro" id="IPR001608">
    <property type="entry name" value="Ala_racemase_N"/>
</dbReference>
<feature type="modified residue" description="N6-(pyridoxal phosphate)lysine" evidence="2 3">
    <location>
        <position position="35"/>
    </location>
</feature>
<evidence type="ECO:0000313" key="6">
    <source>
        <dbReference type="EMBL" id="HIU30311.1"/>
    </source>
</evidence>
<evidence type="ECO:0000256" key="4">
    <source>
        <dbReference type="RuleBase" id="RU004514"/>
    </source>
</evidence>
<dbReference type="EMBL" id="DVMM01000186">
    <property type="protein sequence ID" value="HIU30311.1"/>
    <property type="molecule type" value="Genomic_DNA"/>
</dbReference>
<dbReference type="InterPro" id="IPR029066">
    <property type="entry name" value="PLP-binding_barrel"/>
</dbReference>
<dbReference type="SUPFAM" id="SSF51419">
    <property type="entry name" value="PLP-binding barrel"/>
    <property type="match status" value="1"/>
</dbReference>
<dbReference type="PANTHER" id="PTHR10146">
    <property type="entry name" value="PROLINE SYNTHETASE CO-TRANSCRIBED BACTERIAL HOMOLOG PROTEIN"/>
    <property type="match status" value="1"/>
</dbReference>
<protein>
    <recommendedName>
        <fullName evidence="2">Pyridoxal phosphate homeostasis protein</fullName>
        <shortName evidence="2">PLP homeostasis protein</shortName>
    </recommendedName>
</protein>
<dbReference type="AlphaFoldDB" id="A0A9D1I8X5"/>
<evidence type="ECO:0000313" key="7">
    <source>
        <dbReference type="Proteomes" id="UP000824089"/>
    </source>
</evidence>
<dbReference type="Proteomes" id="UP000824089">
    <property type="component" value="Unassembled WGS sequence"/>
</dbReference>
<evidence type="ECO:0000256" key="3">
    <source>
        <dbReference type="PIRSR" id="PIRSR004848-1"/>
    </source>
</evidence>
<dbReference type="HAMAP" id="MF_02087">
    <property type="entry name" value="PLP_homeostasis"/>
    <property type="match status" value="1"/>
</dbReference>
<evidence type="ECO:0000259" key="5">
    <source>
        <dbReference type="Pfam" id="PF01168"/>
    </source>
</evidence>
<sequence length="229" mass="25288">MTIRENLEALEQEIAEAAAKSGRRREDITLVAVSKTVGAAEVAEAYGAGQRIFAENRVQNLLEKLSSVEAYGLEQIDWHLIGTLQTNKVKYIIDKVSLIHSVDSAHLADEIDRCAAKHGRKIDCLLQVNVSGEASKHGVALADVDRMVEHFAGLDNVCLKGLMTMAPLDADEPELRKIFSSLYRKYIDIGSQKAHNINMSFLSMGMTHDFTYAIEEGSNMVRIGTGIFH</sequence>
<dbReference type="NCBIfam" id="TIGR00044">
    <property type="entry name" value="YggS family pyridoxal phosphate-dependent enzyme"/>
    <property type="match status" value="1"/>
</dbReference>
<dbReference type="InterPro" id="IPR011078">
    <property type="entry name" value="PyrdxlP_homeostasis"/>
</dbReference>
<evidence type="ECO:0000256" key="2">
    <source>
        <dbReference type="HAMAP-Rule" id="MF_02087"/>
    </source>
</evidence>
<comment type="cofactor">
    <cofactor evidence="3">
        <name>pyridoxal 5'-phosphate</name>
        <dbReference type="ChEBI" id="CHEBI:597326"/>
    </cofactor>
</comment>
<gene>
    <name evidence="6" type="ORF">IAD50_08465</name>
</gene>
<dbReference type="PIRSF" id="PIRSF004848">
    <property type="entry name" value="YBL036c_PLPDEIII"/>
    <property type="match status" value="1"/>
</dbReference>
<comment type="similarity">
    <text evidence="2 4">Belongs to the pyridoxal phosphate-binding protein YggS/PROSC family.</text>
</comment>
<accession>A0A9D1I8X5</accession>
<dbReference type="GO" id="GO:0030170">
    <property type="term" value="F:pyridoxal phosphate binding"/>
    <property type="evidence" value="ECO:0007669"/>
    <property type="project" value="UniProtKB-UniRule"/>
</dbReference>
<dbReference type="FunFam" id="3.20.20.10:FF:000018">
    <property type="entry name" value="Pyridoxal phosphate homeostasis protein"/>
    <property type="match status" value="1"/>
</dbReference>
<dbReference type="CDD" id="cd00635">
    <property type="entry name" value="PLPDE_III_YBL036c_like"/>
    <property type="match status" value="1"/>
</dbReference>
<comment type="caution">
    <text evidence="6">The sequence shown here is derived from an EMBL/GenBank/DDBJ whole genome shotgun (WGS) entry which is preliminary data.</text>
</comment>
<dbReference type="PANTHER" id="PTHR10146:SF14">
    <property type="entry name" value="PYRIDOXAL PHOSPHATE HOMEOSTASIS PROTEIN"/>
    <property type="match status" value="1"/>
</dbReference>
<proteinExistence type="inferred from homology"/>
<evidence type="ECO:0000256" key="1">
    <source>
        <dbReference type="ARBA" id="ARBA00022898"/>
    </source>
</evidence>
<organism evidence="6 7">
    <name type="scientific">Candidatus Egerieisoma faecipullorum</name>
    <dbReference type="NCBI Taxonomy" id="2840963"/>
    <lineage>
        <taxon>Bacteria</taxon>
        <taxon>Bacillati</taxon>
        <taxon>Bacillota</taxon>
        <taxon>Clostridia</taxon>
        <taxon>Eubacteriales</taxon>
        <taxon>Clostridiaceae</taxon>
        <taxon>Clostridiaceae incertae sedis</taxon>
        <taxon>Candidatus Egerieisoma</taxon>
    </lineage>
</organism>